<dbReference type="Proteomes" id="UP000316798">
    <property type="component" value="Chromosome"/>
</dbReference>
<evidence type="ECO:0008006" key="3">
    <source>
        <dbReference type="Google" id="ProtNLM"/>
    </source>
</evidence>
<evidence type="ECO:0000313" key="2">
    <source>
        <dbReference type="Proteomes" id="UP000316798"/>
    </source>
</evidence>
<dbReference type="RefSeq" id="WP_142820744.1">
    <property type="nucleotide sequence ID" value="NZ_CP035503.1"/>
</dbReference>
<organism evidence="1 2">
    <name type="scientific">Rhodoferax sediminis</name>
    <dbReference type="NCBI Taxonomy" id="2509614"/>
    <lineage>
        <taxon>Bacteria</taxon>
        <taxon>Pseudomonadati</taxon>
        <taxon>Pseudomonadota</taxon>
        <taxon>Betaproteobacteria</taxon>
        <taxon>Burkholderiales</taxon>
        <taxon>Comamonadaceae</taxon>
        <taxon>Rhodoferax</taxon>
    </lineage>
</organism>
<name>A0A515DFW5_9BURK</name>
<dbReference type="AlphaFoldDB" id="A0A515DFW5"/>
<accession>A0A515DFW5</accession>
<reference evidence="1 2" key="1">
    <citation type="submission" date="2019-01" db="EMBL/GenBank/DDBJ databases">
        <title>Genomic insights into a novel species Rhodoferax sp.</title>
        <authorList>
            <person name="Jin L."/>
        </authorList>
    </citation>
    <scope>NUCLEOTIDE SEQUENCE [LARGE SCALE GENOMIC DNA]</scope>
    <source>
        <strain evidence="1 2">CHu59-6-5</strain>
    </source>
</reference>
<proteinExistence type="predicted"/>
<dbReference type="KEGG" id="rhf:EUB48_19530"/>
<keyword evidence="2" id="KW-1185">Reference proteome</keyword>
<sequence length="59" mass="6326">MSEAQLELTYTALAECIGRVGENKTSLLLATLALDLLSQQADVKTALAHILQAERLANT</sequence>
<protein>
    <recommendedName>
        <fullName evidence="3">DUF2783 domain-containing protein</fullName>
    </recommendedName>
</protein>
<evidence type="ECO:0000313" key="1">
    <source>
        <dbReference type="EMBL" id="QDL39257.1"/>
    </source>
</evidence>
<dbReference type="EMBL" id="CP035503">
    <property type="protein sequence ID" value="QDL39257.1"/>
    <property type="molecule type" value="Genomic_DNA"/>
</dbReference>
<gene>
    <name evidence="1" type="ORF">EUB48_19530</name>
</gene>